<feature type="domain" description="Serine aminopeptidase S33" evidence="1">
    <location>
        <begin position="32"/>
        <end position="169"/>
    </location>
</feature>
<reference key="2">
    <citation type="submission" date="2011-05" db="EMBL/GenBank/DDBJ databases">
        <title>Complete genome sequence of the aerobic marine methanotroph Methylomonas methanica MC09.</title>
        <authorList>
            <person name="Boden R."/>
            <person name="Cunliffe M."/>
            <person name="Scanlan J."/>
            <person name="Moussard H."/>
            <person name="Kits K.D."/>
            <person name="Klotz M."/>
            <person name="Jetten M."/>
            <person name="Vuilleumier S."/>
            <person name="Han J."/>
            <person name="Peters L."/>
            <person name="Mikhailova N."/>
            <person name="Teshima H."/>
            <person name="Tapia R."/>
            <person name="Kyrpides N."/>
            <person name="Ivanova N."/>
            <person name="Pagani I."/>
            <person name="Cheng J.-F."/>
            <person name="Goodwin L."/>
            <person name="Han C."/>
            <person name="Hauser L."/>
            <person name="Land M."/>
            <person name="Lapidus A."/>
            <person name="Lucas S."/>
            <person name="Pitluck S."/>
            <person name="Woyke T."/>
            <person name="Stein L.Y."/>
            <person name="Murrell C."/>
        </authorList>
    </citation>
    <scope>NUCLEOTIDE SEQUENCE</scope>
    <source>
        <strain>MC09</strain>
    </source>
</reference>
<protein>
    <submittedName>
        <fullName evidence="2">Hydrolase, exosortase system type 1 associated</fullName>
    </submittedName>
</protein>
<dbReference type="NCBIfam" id="TIGR03101">
    <property type="entry name" value="hydr2_PEP"/>
    <property type="match status" value="1"/>
</dbReference>
<dbReference type="ESTHER" id="metmm-f9zwh3">
    <property type="family name" value="Hydrolase-2_PEP"/>
</dbReference>
<dbReference type="GO" id="GO:0016787">
    <property type="term" value="F:hydrolase activity"/>
    <property type="evidence" value="ECO:0007669"/>
    <property type="project" value="UniProtKB-KW"/>
</dbReference>
<dbReference type="InterPro" id="IPR017532">
    <property type="entry name" value="Hydrolase-2_PEP"/>
</dbReference>
<dbReference type="Gene3D" id="3.40.50.1820">
    <property type="entry name" value="alpha/beta hydrolase"/>
    <property type="match status" value="1"/>
</dbReference>
<proteinExistence type="predicted"/>
<evidence type="ECO:0000313" key="2">
    <source>
        <dbReference type="EMBL" id="AEF99642.1"/>
    </source>
</evidence>
<dbReference type="OrthoDB" id="249225at2"/>
<accession>F9ZWH3</accession>
<gene>
    <name evidence="2" type="ordered locus">Metme_1214</name>
</gene>
<dbReference type="InterPro" id="IPR022742">
    <property type="entry name" value="Hydrolase_4"/>
</dbReference>
<dbReference type="InterPro" id="IPR029058">
    <property type="entry name" value="AB_hydrolase_fold"/>
</dbReference>
<dbReference type="Pfam" id="PF12146">
    <property type="entry name" value="Hydrolase_4"/>
    <property type="match status" value="1"/>
</dbReference>
<keyword evidence="3" id="KW-1185">Reference proteome</keyword>
<reference evidence="3" key="3">
    <citation type="submission" date="2011-05" db="EMBL/GenBank/DDBJ databases">
        <title>Complete sequence of Methylomonas methanica MC09.</title>
        <authorList>
            <consortium name="US DOE Joint Genome Institute"/>
            <person name="Lucas S."/>
            <person name="Han J."/>
            <person name="Lapidus A."/>
            <person name="Cheng J.-F."/>
            <person name="Goodwin L."/>
            <person name="Pitluck S."/>
            <person name="Peters L."/>
            <person name="Mikhailova N."/>
            <person name="Teshima H."/>
            <person name="Han C."/>
            <person name="Tapia R."/>
            <person name="Land M."/>
            <person name="Hauser L."/>
            <person name="Kyrpides N."/>
            <person name="Ivanova N."/>
            <person name="Pagani I."/>
            <person name="Stein L."/>
            <person name="Woyke T."/>
        </authorList>
    </citation>
    <scope>NUCLEOTIDE SEQUENCE [LARGE SCALE GENOMIC DNA]</scope>
    <source>
        <strain evidence="3">MC09</strain>
    </source>
</reference>
<keyword evidence="2" id="KW-0378">Hydrolase</keyword>
<dbReference type="EMBL" id="CP002738">
    <property type="protein sequence ID" value="AEF99642.1"/>
    <property type="molecule type" value="Genomic_DNA"/>
</dbReference>
<dbReference type="Proteomes" id="UP000008888">
    <property type="component" value="Chromosome"/>
</dbReference>
<name>F9ZWH3_METMM</name>
<sequence length="271" mass="30184">MLPVFIDSSCGRLFGVYWPAANDCNKVVLHIPAFAEEMNKSRHMVALQAKVLNELGYAVLIIDLFGTGDSAGDFSEATWAIWHQNISDALAWLQGLHLQSVMLWGLRAGALLAMDFASKNPGQVERILAWQPVLNGDLFVTQFLRLRVAAAMMNSALPQEKTSDLKKQIKDNQALEVAGYLLNPELINPLMTIKLDPMSLKQLRDVTILEVISGENAQPVFANQQLFDELESIGIESNYVKVVGESFWNSQEIVTAPELLDATQESLRNWQ</sequence>
<dbReference type="RefSeq" id="WP_013817907.1">
    <property type="nucleotide sequence ID" value="NC_015572.1"/>
</dbReference>
<organism evidence="2 3">
    <name type="scientific">Methylomonas methanica (strain DSM 25384 / MC09)</name>
    <dbReference type="NCBI Taxonomy" id="857087"/>
    <lineage>
        <taxon>Bacteria</taxon>
        <taxon>Pseudomonadati</taxon>
        <taxon>Pseudomonadota</taxon>
        <taxon>Gammaproteobacteria</taxon>
        <taxon>Methylococcales</taxon>
        <taxon>Methylococcaceae</taxon>
        <taxon>Methylomonas</taxon>
    </lineage>
</organism>
<dbReference type="STRING" id="857087.Metme_1214"/>
<dbReference type="KEGG" id="mmt:Metme_1214"/>
<evidence type="ECO:0000313" key="3">
    <source>
        <dbReference type="Proteomes" id="UP000008888"/>
    </source>
</evidence>
<dbReference type="SUPFAM" id="SSF53474">
    <property type="entry name" value="alpha/beta-Hydrolases"/>
    <property type="match status" value="1"/>
</dbReference>
<dbReference type="eggNOG" id="COG1073">
    <property type="taxonomic scope" value="Bacteria"/>
</dbReference>
<evidence type="ECO:0000259" key="1">
    <source>
        <dbReference type="Pfam" id="PF12146"/>
    </source>
</evidence>
<dbReference type="HOGENOM" id="CLU_982928_0_0_6"/>
<reference evidence="2 3" key="1">
    <citation type="journal article" date="2011" name="J. Bacteriol.">
        <title>Complete Genome Sequence of the Aerobic Marine Methanotroph Methylomonas methanica MC09.</title>
        <authorList>
            <person name="Boden R."/>
            <person name="Cunliffe M."/>
            <person name="Scanlan J."/>
            <person name="Moussard H."/>
            <person name="Kits K.D."/>
            <person name="Klotz M.G."/>
            <person name="Jetten M.S."/>
            <person name="Vuilleumier S."/>
            <person name="Han J."/>
            <person name="Peters L."/>
            <person name="Mikhailova N."/>
            <person name="Teshima H."/>
            <person name="Tapia R."/>
            <person name="Kyrpides N."/>
            <person name="Ivanova N."/>
            <person name="Pagani I."/>
            <person name="Cheng J.F."/>
            <person name="Goodwin L."/>
            <person name="Han C."/>
            <person name="Hauser L."/>
            <person name="Land M.L."/>
            <person name="Lapidus A."/>
            <person name="Lucas S."/>
            <person name="Pitluck S."/>
            <person name="Woyke T."/>
            <person name="Stein L."/>
            <person name="Murrell J.C."/>
        </authorList>
    </citation>
    <scope>NUCLEOTIDE SEQUENCE [LARGE SCALE GENOMIC DNA]</scope>
    <source>
        <strain evidence="2 3">MC09</strain>
    </source>
</reference>
<dbReference type="AlphaFoldDB" id="F9ZWH3"/>